<protein>
    <submittedName>
        <fullName evidence="3">RNA helicase</fullName>
    </submittedName>
</protein>
<dbReference type="AlphaFoldDB" id="A0A0M3JFG6"/>
<evidence type="ECO:0000313" key="3">
    <source>
        <dbReference type="WBParaSite" id="ASIM_0000636701-mRNA-1"/>
    </source>
</evidence>
<organism evidence="3">
    <name type="scientific">Anisakis simplex</name>
    <name type="common">Herring worm</name>
    <dbReference type="NCBI Taxonomy" id="6269"/>
    <lineage>
        <taxon>Eukaryota</taxon>
        <taxon>Metazoa</taxon>
        <taxon>Ecdysozoa</taxon>
        <taxon>Nematoda</taxon>
        <taxon>Chromadorea</taxon>
        <taxon>Rhabditida</taxon>
        <taxon>Spirurina</taxon>
        <taxon>Ascaridomorpha</taxon>
        <taxon>Ascaridoidea</taxon>
        <taxon>Anisakidae</taxon>
        <taxon>Anisakis</taxon>
        <taxon>Anisakis simplex complex</taxon>
    </lineage>
</organism>
<dbReference type="SMART" id="SM01123">
    <property type="entry name" value="DBP10CT"/>
    <property type="match status" value="1"/>
</dbReference>
<dbReference type="GO" id="GO:0003723">
    <property type="term" value="F:RNA binding"/>
    <property type="evidence" value="ECO:0007669"/>
    <property type="project" value="InterPro"/>
</dbReference>
<dbReference type="WBParaSite" id="ASIM_0000636701-mRNA-1">
    <property type="protein sequence ID" value="ASIM_0000636701-mRNA-1"/>
    <property type="gene ID" value="ASIM_0000636701"/>
</dbReference>
<dbReference type="GO" id="GO:0005524">
    <property type="term" value="F:ATP binding"/>
    <property type="evidence" value="ECO:0007669"/>
    <property type="project" value="InterPro"/>
</dbReference>
<evidence type="ECO:0000256" key="1">
    <source>
        <dbReference type="SAM" id="MobiDB-lite"/>
    </source>
</evidence>
<dbReference type="GO" id="GO:0005634">
    <property type="term" value="C:nucleus"/>
    <property type="evidence" value="ECO:0007669"/>
    <property type="project" value="InterPro"/>
</dbReference>
<evidence type="ECO:0000259" key="2">
    <source>
        <dbReference type="SMART" id="SM01123"/>
    </source>
</evidence>
<reference evidence="3" key="1">
    <citation type="submission" date="2017-02" db="UniProtKB">
        <authorList>
            <consortium name="WormBaseParasite"/>
        </authorList>
    </citation>
    <scope>IDENTIFICATION</scope>
</reference>
<feature type="compositionally biased region" description="Basic residues" evidence="1">
    <location>
        <begin position="160"/>
        <end position="170"/>
    </location>
</feature>
<dbReference type="InterPro" id="IPR012541">
    <property type="entry name" value="DBP10_C"/>
</dbReference>
<dbReference type="Pfam" id="PF08147">
    <property type="entry name" value="DBP10CT"/>
    <property type="match status" value="1"/>
</dbReference>
<name>A0A0M3JFG6_ANISI</name>
<feature type="region of interest" description="Disordered" evidence="1">
    <location>
        <begin position="29"/>
        <end position="170"/>
    </location>
</feature>
<dbReference type="GO" id="GO:0003724">
    <property type="term" value="F:RNA helicase activity"/>
    <property type="evidence" value="ECO:0007669"/>
    <property type="project" value="InterPro"/>
</dbReference>
<accession>A0A0M3JFG6</accession>
<sequence>LAVNGDRGFGADLMANTIEMCADDVTEMHKQENRKKWDRKRKRFVAESSEHPSKKRVRTEDGTYVPATYRSGRYEKWQSKQKIGYRNEDNNSDDNDNDKASRNKQQFNNRSRGRDRNKKMPNVVVKRSELKNPDQILKQRRKKESIRAYQSHRRDENLKKKTGRSNKQRS</sequence>
<feature type="domain" description="DBP10 C-terminal" evidence="2">
    <location>
        <begin position="19"/>
        <end position="80"/>
    </location>
</feature>
<proteinExistence type="predicted"/>